<dbReference type="AlphaFoldDB" id="A0AA48IFP2"/>
<dbReference type="KEGG" id="ccac:CcaHIS019_0207150"/>
<feature type="transmembrane region" description="Helical" evidence="1">
    <location>
        <begin position="14"/>
        <end position="34"/>
    </location>
</feature>
<evidence type="ECO:0000256" key="1">
    <source>
        <dbReference type="SAM" id="Phobius"/>
    </source>
</evidence>
<evidence type="ECO:0000313" key="2">
    <source>
        <dbReference type="EMBL" id="BEI89353.1"/>
    </source>
</evidence>
<evidence type="ECO:0008006" key="4">
    <source>
        <dbReference type="Google" id="ProtNLM"/>
    </source>
</evidence>
<accession>A0AA48IFP2</accession>
<dbReference type="Proteomes" id="UP001233271">
    <property type="component" value="Chromosome 2"/>
</dbReference>
<organism evidence="2 3">
    <name type="scientific">Cutaneotrichosporon cavernicola</name>
    <dbReference type="NCBI Taxonomy" id="279322"/>
    <lineage>
        <taxon>Eukaryota</taxon>
        <taxon>Fungi</taxon>
        <taxon>Dikarya</taxon>
        <taxon>Basidiomycota</taxon>
        <taxon>Agaricomycotina</taxon>
        <taxon>Tremellomycetes</taxon>
        <taxon>Trichosporonales</taxon>
        <taxon>Trichosporonaceae</taxon>
        <taxon>Cutaneotrichosporon</taxon>
    </lineage>
</organism>
<reference evidence="2" key="1">
    <citation type="journal article" date="2023" name="BMC Genomics">
        <title>Chromosome-level genome assemblies of Cutaneotrichosporon spp. (Trichosporonales, Basidiomycota) reveal imbalanced evolution between nucleotide sequences and chromosome synteny.</title>
        <authorList>
            <person name="Kobayashi Y."/>
            <person name="Kayamori A."/>
            <person name="Aoki K."/>
            <person name="Shiwa Y."/>
            <person name="Matsutani M."/>
            <person name="Fujita N."/>
            <person name="Sugita T."/>
            <person name="Iwasaki W."/>
            <person name="Tanaka N."/>
            <person name="Takashima M."/>
        </authorList>
    </citation>
    <scope>NUCLEOTIDE SEQUENCE</scope>
    <source>
        <strain evidence="2">HIS019</strain>
    </source>
</reference>
<name>A0AA48IFP2_9TREE</name>
<proteinExistence type="predicted"/>
<keyword evidence="1" id="KW-0472">Membrane</keyword>
<keyword evidence="1" id="KW-1133">Transmembrane helix</keyword>
<dbReference type="GeneID" id="85493224"/>
<gene>
    <name evidence="2" type="ORF">CcaverHIS019_0207150</name>
</gene>
<evidence type="ECO:0000313" key="3">
    <source>
        <dbReference type="Proteomes" id="UP001233271"/>
    </source>
</evidence>
<protein>
    <recommendedName>
        <fullName evidence="4">TLC domain-containing protein</fullName>
    </recommendedName>
</protein>
<keyword evidence="3" id="KW-1185">Reference proteome</keyword>
<feature type="transmembrane region" description="Helical" evidence="1">
    <location>
        <begin position="46"/>
        <end position="69"/>
    </location>
</feature>
<keyword evidence="1" id="KW-0812">Transmembrane</keyword>
<sequence>MPALRDALESARELPIGITLPGPLFLGMVAWYNLVAPFFNGERKRAYVLSTLSSFTMTLCSFPFVYAYLNGGIPATSRWRRLGHTFSLTIGYIAYRNEIGMLTGWVHHIVYIGIMVHCATSKQSCIFLLAAIMELPTFDLAISNLFPGLRSDERFLTLMMMTRIMFNAWLLADCARSSSRAVTEGSWVPIVVLALAFTLHTSWMHGGVSGYLRRRTKAAKTAKEAEAATIAAAEKTPLLLPMTPALDPTTPSLNPVTPDESPLVTPRTPGLPATLIRDNFFPNISIPTMPNLPIPAIPTLSDMAAALPQAKANLNQLQFGFADAVNRRWEEQREKLAAHRGALAARGEALLRRRRWDAGEDDE</sequence>
<dbReference type="RefSeq" id="XP_060454619.1">
    <property type="nucleotide sequence ID" value="XM_060597758.1"/>
</dbReference>
<feature type="transmembrane region" description="Helical" evidence="1">
    <location>
        <begin position="187"/>
        <end position="212"/>
    </location>
</feature>
<dbReference type="EMBL" id="AP028213">
    <property type="protein sequence ID" value="BEI89353.1"/>
    <property type="molecule type" value="Genomic_DNA"/>
</dbReference>